<gene>
    <name evidence="2" type="ORF">PROFUN_10866</name>
</gene>
<dbReference type="InParanoid" id="A0A2P6NCS7"/>
<evidence type="ECO:0000313" key="2">
    <source>
        <dbReference type="EMBL" id="PRP81766.1"/>
    </source>
</evidence>
<evidence type="ECO:0000313" key="3">
    <source>
        <dbReference type="Proteomes" id="UP000241769"/>
    </source>
</evidence>
<sequence>MRAILLLLLAVGSLTLSTTTTLGNNFTSPLSISSDGSISCGVQNSTLYIFVEDEVTQTLENVTRAALSGDAQWLITVNTNGTFSTYIRKRDSVWVFMESFQLPSSITLPRLLVDLSGSHIALGFFGQNNTFYLYSRPSNSTVFGSLWNLTGSYLQLTPDLKTAFLQNMDYSLSSAKVDWTLQKLSQTTLVQPFVIGEITINTDGSAFVWNSILYRNISQKWIASELYYLSDRSRYAFSGDGTFLFVSTPKNTKRFLLTDLTRAYLPSDTVTNTFGASLMSNENGSRIIISRSYDESYPSMGPGFMVKVDGPRYPARSICQDDTWCQTNLTCGPAHYCYISGTRSTPDNFTVTAYFTHAELQYNGPSRPDCIDAGSSPIDQRYNYATNTVVPQNTNLSVVIMEANGTSTQIDRGILSSNVNEPGFVGYHLEDSETKVQVWLTSMCADAGASSEKKVYTFEHVLPSTSADVTRGTTYNSASVLGWGCIICLPN</sequence>
<dbReference type="AlphaFoldDB" id="A0A2P6NCS7"/>
<dbReference type="Proteomes" id="UP000241769">
    <property type="component" value="Unassembled WGS sequence"/>
</dbReference>
<evidence type="ECO:0000256" key="1">
    <source>
        <dbReference type="SAM" id="SignalP"/>
    </source>
</evidence>
<feature type="chain" id="PRO_5015122729" evidence="1">
    <location>
        <begin position="18"/>
        <end position="491"/>
    </location>
</feature>
<accession>A0A2P6NCS7</accession>
<keyword evidence="1" id="KW-0732">Signal</keyword>
<feature type="signal peptide" evidence="1">
    <location>
        <begin position="1"/>
        <end position="17"/>
    </location>
</feature>
<reference evidence="2 3" key="1">
    <citation type="journal article" date="2018" name="Genome Biol. Evol.">
        <title>Multiple Roots of Fruiting Body Formation in Amoebozoa.</title>
        <authorList>
            <person name="Hillmann F."/>
            <person name="Forbes G."/>
            <person name="Novohradska S."/>
            <person name="Ferling I."/>
            <person name="Riege K."/>
            <person name="Groth M."/>
            <person name="Westermann M."/>
            <person name="Marz M."/>
            <person name="Spaller T."/>
            <person name="Winckler T."/>
            <person name="Schaap P."/>
            <person name="Glockner G."/>
        </authorList>
    </citation>
    <scope>NUCLEOTIDE SEQUENCE [LARGE SCALE GENOMIC DNA]</scope>
    <source>
        <strain evidence="2 3">Jena</strain>
    </source>
</reference>
<dbReference type="SUPFAM" id="SSF82171">
    <property type="entry name" value="DPP6 N-terminal domain-like"/>
    <property type="match status" value="1"/>
</dbReference>
<protein>
    <submittedName>
        <fullName evidence="2">Uncharacterized protein</fullName>
    </submittedName>
</protein>
<comment type="caution">
    <text evidence="2">The sequence shown here is derived from an EMBL/GenBank/DDBJ whole genome shotgun (WGS) entry which is preliminary data.</text>
</comment>
<name>A0A2P6NCS7_9EUKA</name>
<organism evidence="2 3">
    <name type="scientific">Planoprotostelium fungivorum</name>
    <dbReference type="NCBI Taxonomy" id="1890364"/>
    <lineage>
        <taxon>Eukaryota</taxon>
        <taxon>Amoebozoa</taxon>
        <taxon>Evosea</taxon>
        <taxon>Variosea</taxon>
        <taxon>Cavosteliida</taxon>
        <taxon>Cavosteliaceae</taxon>
        <taxon>Planoprotostelium</taxon>
    </lineage>
</organism>
<keyword evidence="3" id="KW-1185">Reference proteome</keyword>
<dbReference type="EMBL" id="MDYQ01000119">
    <property type="protein sequence ID" value="PRP81766.1"/>
    <property type="molecule type" value="Genomic_DNA"/>
</dbReference>
<proteinExistence type="predicted"/>